<evidence type="ECO:0000313" key="4">
    <source>
        <dbReference type="Proteomes" id="UP000468735"/>
    </source>
</evidence>
<proteinExistence type="predicted"/>
<reference evidence="3 4" key="1">
    <citation type="submission" date="2019-09" db="EMBL/GenBank/DDBJ databases">
        <title>Actinomadura physcomitrii sp. nov., a novel actinomycete isolated from moss [Physcomitrium sphaericum (Ludw) Fuernr].</title>
        <authorList>
            <person name="Zhuang X."/>
            <person name="Liu C."/>
        </authorList>
    </citation>
    <scope>NUCLEOTIDE SEQUENCE [LARGE SCALE GENOMIC DNA]</scope>
    <source>
        <strain evidence="3 4">HMC1</strain>
    </source>
</reference>
<evidence type="ECO:0000259" key="2">
    <source>
        <dbReference type="Pfam" id="PF04892"/>
    </source>
</evidence>
<keyword evidence="1" id="KW-1133">Transmembrane helix</keyword>
<dbReference type="OrthoDB" id="4244043at2"/>
<dbReference type="RefSeq" id="WP_151567074.1">
    <property type="nucleotide sequence ID" value="NZ_WBMT01000022.1"/>
</dbReference>
<dbReference type="Pfam" id="PF04892">
    <property type="entry name" value="VanZ"/>
    <property type="match status" value="1"/>
</dbReference>
<gene>
    <name evidence="3" type="ORF">F8566_38095</name>
</gene>
<accession>A0A6H9YF30</accession>
<feature type="transmembrane region" description="Helical" evidence="1">
    <location>
        <begin position="12"/>
        <end position="31"/>
    </location>
</feature>
<dbReference type="AlphaFoldDB" id="A0A6H9YF30"/>
<comment type="caution">
    <text evidence="3">The sequence shown here is derived from an EMBL/GenBank/DDBJ whole genome shotgun (WGS) entry which is preliminary data.</text>
</comment>
<dbReference type="InterPro" id="IPR006976">
    <property type="entry name" value="VanZ-like"/>
</dbReference>
<feature type="domain" description="VanZ-like" evidence="2">
    <location>
        <begin position="85"/>
        <end position="161"/>
    </location>
</feature>
<sequence length="185" mass="19404">MPHHVPVEALRALSLWALLAAVLLVLIWRPFARRAGWAPVPTLALLLWTGLVLSMTLPMSIGPDTGARAAQCLSDPAGDMAWSVRIFGTRGIEDVMNVALWVPCGFLAVLATRRVVVAPAIMAGAFVVVEFLQVLDPGRECDPGDWAYNSFGTAVGAAAAVAVRHLADSSHGSSRGSGRGPAGLT</sequence>
<keyword evidence="1" id="KW-0472">Membrane</keyword>
<protein>
    <submittedName>
        <fullName evidence="3">VanZ family protein</fullName>
    </submittedName>
</protein>
<organism evidence="3 4">
    <name type="scientific">Actinomadura rudentiformis</name>
    <dbReference type="NCBI Taxonomy" id="359158"/>
    <lineage>
        <taxon>Bacteria</taxon>
        <taxon>Bacillati</taxon>
        <taxon>Actinomycetota</taxon>
        <taxon>Actinomycetes</taxon>
        <taxon>Streptosporangiales</taxon>
        <taxon>Thermomonosporaceae</taxon>
        <taxon>Actinomadura</taxon>
    </lineage>
</organism>
<dbReference type="Proteomes" id="UP000468735">
    <property type="component" value="Unassembled WGS sequence"/>
</dbReference>
<name>A0A6H9YF30_9ACTN</name>
<feature type="transmembrane region" description="Helical" evidence="1">
    <location>
        <begin position="37"/>
        <end position="58"/>
    </location>
</feature>
<keyword evidence="1" id="KW-0812">Transmembrane</keyword>
<keyword evidence="4" id="KW-1185">Reference proteome</keyword>
<dbReference type="EMBL" id="WBMT01000022">
    <property type="protein sequence ID" value="KAB2342374.1"/>
    <property type="molecule type" value="Genomic_DNA"/>
</dbReference>
<evidence type="ECO:0000313" key="3">
    <source>
        <dbReference type="EMBL" id="KAB2342374.1"/>
    </source>
</evidence>
<evidence type="ECO:0000256" key="1">
    <source>
        <dbReference type="SAM" id="Phobius"/>
    </source>
</evidence>